<accession>A0A6B2G2B6</accession>
<sequence length="126" mass="14239">MIDLSSFKPLNFVPGKNTMTISKTGVAISQAAVVQLGKPEFVEVLISYEQKSIALIATDNKNPNKIRFLNKNKKTPTVRWNNATLKSEIANLMKWDLSNKIYKVEGKYYPQDSLVMFDLNKAQVSQ</sequence>
<dbReference type="RefSeq" id="WP_162014262.1">
    <property type="nucleotide sequence ID" value="NZ_CAZZQF010000001.1"/>
</dbReference>
<dbReference type="EMBL" id="JAADJO010000026">
    <property type="protein sequence ID" value="NDJ74558.1"/>
    <property type="molecule type" value="Genomic_DNA"/>
</dbReference>
<gene>
    <name evidence="1" type="ORF">GWG61_08815</name>
</gene>
<organism evidence="1">
    <name type="scientific">Lactobacillus paragasseri</name>
    <dbReference type="NCBI Taxonomy" id="2107999"/>
    <lineage>
        <taxon>Bacteria</taxon>
        <taxon>Bacillati</taxon>
        <taxon>Bacillota</taxon>
        <taxon>Bacilli</taxon>
        <taxon>Lactobacillales</taxon>
        <taxon>Lactobacillaceae</taxon>
        <taxon>Lactobacillus</taxon>
    </lineage>
</organism>
<dbReference type="AlphaFoldDB" id="A0A6B2G2B6"/>
<protein>
    <submittedName>
        <fullName evidence="1">Uncharacterized protein</fullName>
    </submittedName>
</protein>
<evidence type="ECO:0000313" key="1">
    <source>
        <dbReference type="EMBL" id="NDJ74558.1"/>
    </source>
</evidence>
<proteinExistence type="predicted"/>
<name>A0A6B2G2B6_9LACO</name>
<reference evidence="1" key="1">
    <citation type="submission" date="2020-01" db="EMBL/GenBank/DDBJ databases">
        <title>Vaginal microbiome of pregnant Indian women: Insights into the genome of dominants Lactobacillus species.</title>
        <authorList>
            <person name="Das B."/>
            <person name="Mehta O."/>
            <person name="Ghosh T.S."/>
            <person name="Kothidar A."/>
            <person name="Gowtham M.R."/>
            <person name="Mitra R."/>
            <person name="Kshetrapal P."/>
            <person name="Wadhwa N."/>
            <person name="Thiruvengadam R."/>
            <person name="Nair G.B."/>
            <person name="Bhatnagar S."/>
            <person name="Das B."/>
        </authorList>
    </citation>
    <scope>NUCLEOTIDE SEQUENCE</scope>
    <source>
        <strain evidence="1">Indica</strain>
    </source>
</reference>
<comment type="caution">
    <text evidence="1">The sequence shown here is derived from an EMBL/GenBank/DDBJ whole genome shotgun (WGS) entry which is preliminary data.</text>
</comment>